<dbReference type="InterPro" id="IPR022742">
    <property type="entry name" value="Hydrolase_4"/>
</dbReference>
<name>A0A0X3NMP6_SCHSO</name>
<feature type="compositionally biased region" description="Polar residues" evidence="1">
    <location>
        <begin position="460"/>
        <end position="469"/>
    </location>
</feature>
<evidence type="ECO:0000259" key="2">
    <source>
        <dbReference type="Pfam" id="PF12146"/>
    </source>
</evidence>
<feature type="domain" description="Serine aminopeptidase S33" evidence="2">
    <location>
        <begin position="111"/>
        <end position="216"/>
    </location>
</feature>
<dbReference type="GO" id="GO:0008474">
    <property type="term" value="F:palmitoyl-(protein) hydrolase activity"/>
    <property type="evidence" value="ECO:0007669"/>
    <property type="project" value="TreeGrafter"/>
</dbReference>
<feature type="compositionally biased region" description="Low complexity" evidence="1">
    <location>
        <begin position="438"/>
        <end position="448"/>
    </location>
</feature>
<feature type="region of interest" description="Disordered" evidence="1">
    <location>
        <begin position="317"/>
        <end position="342"/>
    </location>
</feature>
<dbReference type="GO" id="GO:0005886">
    <property type="term" value="C:plasma membrane"/>
    <property type="evidence" value="ECO:0007669"/>
    <property type="project" value="TreeGrafter"/>
</dbReference>
<dbReference type="EMBL" id="GEEE01021283">
    <property type="protein sequence ID" value="JAP41942.1"/>
    <property type="molecule type" value="Transcribed_RNA"/>
</dbReference>
<dbReference type="InterPro" id="IPR029058">
    <property type="entry name" value="AB_hydrolase_fold"/>
</dbReference>
<dbReference type="EMBL" id="GEEE01024298">
    <property type="protein sequence ID" value="JAP38927.1"/>
    <property type="molecule type" value="Transcribed_RNA"/>
</dbReference>
<organism evidence="3">
    <name type="scientific">Schistocephalus solidus</name>
    <name type="common">Tapeworm</name>
    <dbReference type="NCBI Taxonomy" id="70667"/>
    <lineage>
        <taxon>Eukaryota</taxon>
        <taxon>Metazoa</taxon>
        <taxon>Spiralia</taxon>
        <taxon>Lophotrochozoa</taxon>
        <taxon>Platyhelminthes</taxon>
        <taxon>Cestoda</taxon>
        <taxon>Eucestoda</taxon>
        <taxon>Diphyllobothriidea</taxon>
        <taxon>Diphyllobothriidae</taxon>
        <taxon>Schistocephalus</taxon>
    </lineage>
</organism>
<dbReference type="Gene3D" id="3.40.50.1820">
    <property type="entry name" value="alpha/beta hydrolase"/>
    <property type="match status" value="1"/>
</dbReference>
<accession>A0A0X3NMP6</accession>
<sequence length="515" mass="56649">MTSLIGEICHIFCCPPRPSHIVAKFAFLPPPPTYTIVQSANGGQRRIIFKPEAGHLSEEAKSRMEVFYTMTKRNSRIACLYIRYDPIQDRYARQHRNLKHSAPEVFGAGQPLFTVLFSHGNAVDIGQMAGFLQSLSQRFQVNILVYDYSGYGASSGQTLEDNLYADAEAALAELRARYLCSLSRIVLYGQSIGTAPTVELATHHKVAGVILHSALMSGLRVVCPGTTRRFCFDPFTNIDKVARIQSPTLVMHGTEDDVIGIHHGQELHARLPYPLEPLWVEGAGHNDIELFPEYTRRLDKFFKEDLIYTQNSPTLLDQRAGDQQYHEENVRRSSPCAPFSSRATTEKLHTINSADSASFISSSSTSSSPSLAQSNDLVNQRSFEAEDDLLTVPVTSNLSTHSVVSDTSAVATSAPPRRPRRGLISSAIHLSLNKKRQPPQQQQRQQQQTIGDRSKRSGGRLTSESMTSGDTGGALGSSVSLPISPTVAEDSWRRGLKPSRTPNLSCVTSPNGSPK</sequence>
<feature type="compositionally biased region" description="Low complexity" evidence="1">
    <location>
        <begin position="402"/>
        <end position="414"/>
    </location>
</feature>
<dbReference type="AlphaFoldDB" id="A0A0X3NMP6"/>
<protein>
    <recommendedName>
        <fullName evidence="2">Serine aminopeptidase S33 domain-containing protein</fullName>
    </recommendedName>
</protein>
<proteinExistence type="predicted"/>
<evidence type="ECO:0000256" key="1">
    <source>
        <dbReference type="SAM" id="MobiDB-lite"/>
    </source>
</evidence>
<dbReference type="PANTHER" id="PTHR12277:SF81">
    <property type="entry name" value="PROTEIN ABHD13"/>
    <property type="match status" value="1"/>
</dbReference>
<dbReference type="Pfam" id="PF12146">
    <property type="entry name" value="Hydrolase_4"/>
    <property type="match status" value="1"/>
</dbReference>
<dbReference type="SUPFAM" id="SSF53474">
    <property type="entry name" value="alpha/beta-Hydrolases"/>
    <property type="match status" value="1"/>
</dbReference>
<feature type="compositionally biased region" description="Polar residues" evidence="1">
    <location>
        <begin position="500"/>
        <end position="515"/>
    </location>
</feature>
<gene>
    <name evidence="3" type="ORF">TR92373</name>
</gene>
<dbReference type="PANTHER" id="PTHR12277">
    <property type="entry name" value="ALPHA/BETA HYDROLASE DOMAIN-CONTAINING PROTEIN"/>
    <property type="match status" value="1"/>
</dbReference>
<evidence type="ECO:0000313" key="3">
    <source>
        <dbReference type="EMBL" id="JAP38927.1"/>
    </source>
</evidence>
<feature type="region of interest" description="Disordered" evidence="1">
    <location>
        <begin position="402"/>
        <end position="515"/>
    </location>
</feature>
<reference evidence="3" key="1">
    <citation type="submission" date="2016-01" db="EMBL/GenBank/DDBJ databases">
        <title>Reference transcriptome for the parasite Schistocephalus solidus: insights into the molecular evolution of parasitism.</title>
        <authorList>
            <person name="Hebert F.O."/>
            <person name="Grambauer S."/>
            <person name="Barber I."/>
            <person name="Landry C.R."/>
            <person name="Aubin-Horth N."/>
        </authorList>
    </citation>
    <scope>NUCLEOTIDE SEQUENCE</scope>
</reference>
<dbReference type="GO" id="GO:0010008">
    <property type="term" value="C:endosome membrane"/>
    <property type="evidence" value="ECO:0007669"/>
    <property type="project" value="TreeGrafter"/>
</dbReference>